<evidence type="ECO:0000256" key="4">
    <source>
        <dbReference type="SAM" id="MobiDB-lite"/>
    </source>
</evidence>
<evidence type="ECO:0000256" key="1">
    <source>
        <dbReference type="ARBA" id="ARBA00004123"/>
    </source>
</evidence>
<name>A0A6I9XDC0_9HYME</name>
<dbReference type="Gene3D" id="1.10.287.370">
    <property type="match status" value="1"/>
</dbReference>
<dbReference type="AlphaFoldDB" id="A0A6I9XDC0"/>
<evidence type="ECO:0000313" key="6">
    <source>
        <dbReference type="RefSeq" id="XP_011642997.1"/>
    </source>
</evidence>
<proteinExistence type="inferred from homology"/>
<dbReference type="PANTHER" id="PTHR15111">
    <property type="entry name" value="RNA POLYMERASE II SUBUNIT 5-MEDIATING PROTEIN NNX3"/>
    <property type="match status" value="1"/>
</dbReference>
<evidence type="ECO:0000313" key="5">
    <source>
        <dbReference type="Proteomes" id="UP000504615"/>
    </source>
</evidence>
<reference evidence="6" key="1">
    <citation type="submission" date="2025-08" db="UniProtKB">
        <authorList>
            <consortium name="RefSeq"/>
        </authorList>
    </citation>
    <scope>IDENTIFICATION</scope>
</reference>
<dbReference type="InterPro" id="IPR009053">
    <property type="entry name" value="Prefoldin"/>
</dbReference>
<gene>
    <name evidence="6" type="primary">LOC105430906</name>
</gene>
<accession>A0A6I9XDC0</accession>
<dbReference type="GO" id="GO:0019212">
    <property type="term" value="F:phosphatase inhibitor activity"/>
    <property type="evidence" value="ECO:0007669"/>
    <property type="project" value="TreeGrafter"/>
</dbReference>
<dbReference type="InterPro" id="IPR004127">
    <property type="entry name" value="Prefoldin_subunit_alpha"/>
</dbReference>
<dbReference type="OrthoDB" id="21413at2759"/>
<dbReference type="KEGG" id="pbar:105430906"/>
<comment type="subcellular location">
    <subcellularLocation>
        <location evidence="1">Nucleus</location>
    </subcellularLocation>
</comment>
<sequence>MDNNITDNATMGLEQLKNYQQMLLNNVIAQKLEQNEKQTKTITDYKNRHKKVIEGLEVYPLSLSENCMVPIGKRAFMKGKLIHTNEILASLGGGYFAKYSASQAIALCNRRIAWADEMLKNLEIERNLFEMKQYLPLQHDVFGEDDRKDIVEHWSENKLDEWRVQHRQREKEYRQKLAELREQEKIDIRTEEDLFERLNELELEEELEDEIFRLETERKKFYGDDLKEGEVYDESEEDASDIDEVGYIEKIQEELKKLKDIQMGKITSDTSSINPDIAQDKTVDTNISENEQSHSSANFSQEKIRRDYSPEPQNVSNTKGERRISFAEPCIIENDGIIKKEISIFQESCSALKQEAYNENSADGDDIIKIEFSHSSHIPHIFESDSTEIRSPVDIYKMFSALKSILKRSPNDMIPNQVAPPVNEYSSSDTEDEDEYVKRSAYNSVIKETVHENKTPIDVSKKSNEKKIMSKFKLERTGKKK</sequence>
<dbReference type="GO" id="GO:0003682">
    <property type="term" value="F:chromatin binding"/>
    <property type="evidence" value="ECO:0007669"/>
    <property type="project" value="TreeGrafter"/>
</dbReference>
<organism evidence="5 6">
    <name type="scientific">Pogonomyrmex barbatus</name>
    <name type="common">red harvester ant</name>
    <dbReference type="NCBI Taxonomy" id="144034"/>
    <lineage>
        <taxon>Eukaryota</taxon>
        <taxon>Metazoa</taxon>
        <taxon>Ecdysozoa</taxon>
        <taxon>Arthropoda</taxon>
        <taxon>Hexapoda</taxon>
        <taxon>Insecta</taxon>
        <taxon>Pterygota</taxon>
        <taxon>Neoptera</taxon>
        <taxon>Endopterygota</taxon>
        <taxon>Hymenoptera</taxon>
        <taxon>Apocrita</taxon>
        <taxon>Aculeata</taxon>
        <taxon>Formicoidea</taxon>
        <taxon>Formicidae</taxon>
        <taxon>Myrmicinae</taxon>
        <taxon>Pogonomyrmex</taxon>
    </lineage>
</organism>
<dbReference type="Pfam" id="PF02996">
    <property type="entry name" value="Prefoldin"/>
    <property type="match status" value="1"/>
</dbReference>
<evidence type="ECO:0000256" key="3">
    <source>
        <dbReference type="ARBA" id="ARBA00038295"/>
    </source>
</evidence>
<dbReference type="GO" id="GO:0005634">
    <property type="term" value="C:nucleus"/>
    <property type="evidence" value="ECO:0007669"/>
    <property type="project" value="UniProtKB-SubCell"/>
</dbReference>
<dbReference type="GO" id="GO:0003714">
    <property type="term" value="F:transcription corepressor activity"/>
    <property type="evidence" value="ECO:0007669"/>
    <property type="project" value="TreeGrafter"/>
</dbReference>
<dbReference type="CDD" id="cd23159">
    <property type="entry name" value="Prefoldin_URI1"/>
    <property type="match status" value="1"/>
</dbReference>
<comment type="similarity">
    <text evidence="3">Belongs to the RNA polymerase II subunit 5-mediating protein family.</text>
</comment>
<protein>
    <submittedName>
        <fullName evidence="6">Unconventional prefoldin RPB5 interactor-like protein</fullName>
    </submittedName>
</protein>
<dbReference type="GO" id="GO:0000122">
    <property type="term" value="P:negative regulation of transcription by RNA polymerase II"/>
    <property type="evidence" value="ECO:0007669"/>
    <property type="project" value="TreeGrafter"/>
</dbReference>
<dbReference type="RefSeq" id="XP_011642997.1">
    <property type="nucleotide sequence ID" value="XM_011644695.2"/>
</dbReference>
<dbReference type="Proteomes" id="UP000504615">
    <property type="component" value="Unplaced"/>
</dbReference>
<feature type="region of interest" description="Disordered" evidence="4">
    <location>
        <begin position="285"/>
        <end position="321"/>
    </location>
</feature>
<dbReference type="CTD" id="37924"/>
<dbReference type="GeneID" id="105430906"/>
<dbReference type="SUPFAM" id="SSF46579">
    <property type="entry name" value="Prefoldin"/>
    <property type="match status" value="1"/>
</dbReference>
<feature type="region of interest" description="Disordered" evidence="4">
    <location>
        <begin position="456"/>
        <end position="481"/>
    </location>
</feature>
<keyword evidence="2" id="KW-0539">Nucleus</keyword>
<dbReference type="PANTHER" id="PTHR15111:SF0">
    <property type="entry name" value="UNCONVENTIONAL PREFOLDIN RPB5 INTERACTOR 1"/>
    <property type="match status" value="1"/>
</dbReference>
<evidence type="ECO:0000256" key="2">
    <source>
        <dbReference type="ARBA" id="ARBA00023242"/>
    </source>
</evidence>
<keyword evidence="5" id="KW-1185">Reference proteome</keyword>
<feature type="compositionally biased region" description="Polar residues" evidence="4">
    <location>
        <begin position="285"/>
        <end position="301"/>
    </location>
</feature>
<feature type="region of interest" description="Disordered" evidence="4">
    <location>
        <begin position="415"/>
        <end position="437"/>
    </location>
</feature>
<dbReference type="InterPro" id="IPR052255">
    <property type="entry name" value="RNA_pol_II_subunit5-mediator"/>
</dbReference>